<protein>
    <submittedName>
        <fullName evidence="1">Uncharacterized protein</fullName>
    </submittedName>
</protein>
<sequence>MIRFTLSKIVDGTTWEGTTWEGTTWGGTTWGGTTWESNLPGLNLRELGKNSLAFFAPENGSGSFLMSETFLKFISSFPGSSGISLLTGRNSTADRGLGITLIVEHGKYVLGLIERGMNCPLIRH</sequence>
<evidence type="ECO:0000313" key="2">
    <source>
        <dbReference type="Proteomes" id="UP001321700"/>
    </source>
</evidence>
<organism evidence="1 2">
    <name type="scientific">Rhodoferax potami</name>
    <dbReference type="NCBI Taxonomy" id="3068338"/>
    <lineage>
        <taxon>Bacteria</taxon>
        <taxon>Pseudomonadati</taxon>
        <taxon>Pseudomonadota</taxon>
        <taxon>Betaproteobacteria</taxon>
        <taxon>Burkholderiales</taxon>
        <taxon>Comamonadaceae</taxon>
        <taxon>Rhodoferax</taxon>
    </lineage>
</organism>
<name>A0ABU3KTG8_9BURK</name>
<dbReference type="RefSeq" id="WP_313876409.1">
    <property type="nucleotide sequence ID" value="NZ_JAVBIK010000003.1"/>
</dbReference>
<keyword evidence="2" id="KW-1185">Reference proteome</keyword>
<accession>A0ABU3KTG8</accession>
<reference evidence="1 2" key="1">
    <citation type="submission" date="2023-08" db="EMBL/GenBank/DDBJ databases">
        <title>Rhodoferax potami sp. nov. and Rhodoferax mekongensis sp. nov., isolated from the Mekong River in Thailand.</title>
        <authorList>
            <person name="Kitikhun S."/>
            <person name="Charoenyingcharoen P."/>
            <person name="Siriarchawattana P."/>
            <person name="Likhitrattanapisal S."/>
            <person name="Nilsakha T."/>
            <person name="Chanpet A."/>
            <person name="Rattanawaree P."/>
            <person name="Ingsriswang S."/>
        </authorList>
    </citation>
    <scope>NUCLEOTIDE SEQUENCE [LARGE SCALE GENOMIC DNA]</scope>
    <source>
        <strain evidence="1 2">TBRC 17660</strain>
    </source>
</reference>
<gene>
    <name evidence="1" type="ORF">RAE19_19075</name>
</gene>
<proteinExistence type="predicted"/>
<evidence type="ECO:0000313" key="1">
    <source>
        <dbReference type="EMBL" id="MDT7520746.1"/>
    </source>
</evidence>
<dbReference type="Proteomes" id="UP001321700">
    <property type="component" value="Unassembled WGS sequence"/>
</dbReference>
<dbReference type="EMBL" id="JAVBIK010000003">
    <property type="protein sequence ID" value="MDT7520746.1"/>
    <property type="molecule type" value="Genomic_DNA"/>
</dbReference>
<comment type="caution">
    <text evidence="1">The sequence shown here is derived from an EMBL/GenBank/DDBJ whole genome shotgun (WGS) entry which is preliminary data.</text>
</comment>